<dbReference type="Proteomes" id="UP001182556">
    <property type="component" value="Unassembled WGS sequence"/>
</dbReference>
<accession>A0AAD9FVS0</accession>
<feature type="compositionally biased region" description="Basic and acidic residues" evidence="1">
    <location>
        <begin position="190"/>
        <end position="199"/>
    </location>
</feature>
<feature type="compositionally biased region" description="Polar residues" evidence="1">
    <location>
        <begin position="27"/>
        <end position="37"/>
    </location>
</feature>
<dbReference type="AlphaFoldDB" id="A0AAD9FVS0"/>
<evidence type="ECO:0000256" key="1">
    <source>
        <dbReference type="SAM" id="MobiDB-lite"/>
    </source>
</evidence>
<keyword evidence="3" id="KW-1185">Reference proteome</keyword>
<feature type="compositionally biased region" description="Basic and acidic residues" evidence="1">
    <location>
        <begin position="410"/>
        <end position="424"/>
    </location>
</feature>
<comment type="caution">
    <text evidence="2">The sequence shown here is derived from an EMBL/GenBank/DDBJ whole genome shotgun (WGS) entry which is preliminary data.</text>
</comment>
<feature type="compositionally biased region" description="Polar residues" evidence="1">
    <location>
        <begin position="457"/>
        <end position="466"/>
    </location>
</feature>
<evidence type="ECO:0000313" key="2">
    <source>
        <dbReference type="EMBL" id="KAK1927165.1"/>
    </source>
</evidence>
<organism evidence="2 3">
    <name type="scientific">Papiliotrema laurentii</name>
    <name type="common">Cryptococcus laurentii</name>
    <dbReference type="NCBI Taxonomy" id="5418"/>
    <lineage>
        <taxon>Eukaryota</taxon>
        <taxon>Fungi</taxon>
        <taxon>Dikarya</taxon>
        <taxon>Basidiomycota</taxon>
        <taxon>Agaricomycotina</taxon>
        <taxon>Tremellomycetes</taxon>
        <taxon>Tremellales</taxon>
        <taxon>Rhynchogastremaceae</taxon>
        <taxon>Papiliotrema</taxon>
    </lineage>
</organism>
<feature type="compositionally biased region" description="Basic and acidic residues" evidence="1">
    <location>
        <begin position="272"/>
        <end position="287"/>
    </location>
</feature>
<feature type="compositionally biased region" description="Low complexity" evidence="1">
    <location>
        <begin position="159"/>
        <end position="173"/>
    </location>
</feature>
<feature type="region of interest" description="Disordered" evidence="1">
    <location>
        <begin position="628"/>
        <end position="695"/>
    </location>
</feature>
<protein>
    <submittedName>
        <fullName evidence="2">Uncharacterized protein</fullName>
    </submittedName>
</protein>
<feature type="compositionally biased region" description="Polar residues" evidence="1">
    <location>
        <begin position="474"/>
        <end position="484"/>
    </location>
</feature>
<proteinExistence type="predicted"/>
<feature type="compositionally biased region" description="Acidic residues" evidence="1">
    <location>
        <begin position="360"/>
        <end position="373"/>
    </location>
</feature>
<sequence>MSDSDSELSDLPSSPARPTSPLPSRARSPTQANKPNITTSTTASTPSPPSAAPPVHPSRGKTAKRPAATARKASVSKRQKTGKKGTASVDADAHVQSAEPLDSLDAGGLTPPSVRPVDTGESGGLTPPPPGLVNRDPFEGMNDIFDYSSLSPPLPPLEEAPAAGPGPSKAALRGSRRRSGVEGRAAMGQDGEKEGEVKVEGQGGTKGLKIKLKVGAGGSGSGAVVLGEPLSATPTQSEGEGTAQKRQKSEPGSKGSVKARKKARGDVGQVGVKEKADANAKGDDLVASKRSRTGRGGIDTDVEQEAPTEKKPEAADEADETVGGQTVDAKSKPALARKKSSVKASQPAKKRRTARSESETTTDDLFSESESESETPVRDSSRAKAGGNAGLGAKSRSGRPKQGDVSVDSGKQDNNDKMSTDHVSHPKVASATPVGAMAKQGNADSAKKPLVKKRSDGTASATSTPSRPLPGPSTGKSLTSTPDPTTGIMLPKKKKPVPPRAPAESLLANTLRMLADDAAKKSATPDGKTNAGRRPLDPDEWVMTSAERAQYDSSKPQRERDRAERAKWKLHTVDHQANKDAYKLDSVHIGKRPIPLHIAGKPAGLRLMPSDVIIAMFGDPEVRRRAREEKNRAAWEAKMSGGKGDMAVPPQQAEVDGPARGVQGGDAASSSVVEQHDEAAVPEETQPMAVDPVAL</sequence>
<evidence type="ECO:0000313" key="3">
    <source>
        <dbReference type="Proteomes" id="UP001182556"/>
    </source>
</evidence>
<gene>
    <name evidence="2" type="ORF">DB88DRAFT_476951</name>
</gene>
<reference evidence="2" key="1">
    <citation type="submission" date="2023-02" db="EMBL/GenBank/DDBJ databases">
        <title>Identification and recombinant expression of a fungal hydrolase from Papiliotrema laurentii that hydrolyzes apple cutin and clears colloidal polyester polyurethane.</title>
        <authorList>
            <consortium name="DOE Joint Genome Institute"/>
            <person name="Roman V.A."/>
            <person name="Bojanowski C."/>
            <person name="Crable B.R."/>
            <person name="Wagner D.N."/>
            <person name="Hung C.S."/>
            <person name="Nadeau L.J."/>
            <person name="Schratz L."/>
            <person name="Haridas S."/>
            <person name="Pangilinan J."/>
            <person name="Lipzen A."/>
            <person name="Na H."/>
            <person name="Yan M."/>
            <person name="Ng V."/>
            <person name="Grigoriev I.V."/>
            <person name="Spatafora J.W."/>
            <person name="Barlow D."/>
            <person name="Biffinger J."/>
            <person name="Kelley-Loughnane N."/>
            <person name="Varaljay V.A."/>
            <person name="Crookes-Goodson W.J."/>
        </authorList>
    </citation>
    <scope>NUCLEOTIDE SEQUENCE</scope>
    <source>
        <strain evidence="2">5307AH</strain>
    </source>
</reference>
<feature type="compositionally biased region" description="Basic and acidic residues" evidence="1">
    <location>
        <begin position="555"/>
        <end position="572"/>
    </location>
</feature>
<feature type="compositionally biased region" description="Low complexity" evidence="1">
    <location>
        <begin position="383"/>
        <end position="394"/>
    </location>
</feature>
<name>A0AAD9FVS0_PAPLA</name>
<feature type="compositionally biased region" description="Pro residues" evidence="1">
    <location>
        <begin position="46"/>
        <end position="56"/>
    </location>
</feature>
<dbReference type="EMBL" id="JAODAN010000001">
    <property type="protein sequence ID" value="KAK1927165.1"/>
    <property type="molecule type" value="Genomic_DNA"/>
</dbReference>
<feature type="compositionally biased region" description="Basic residues" evidence="1">
    <location>
        <begin position="74"/>
        <end position="83"/>
    </location>
</feature>
<feature type="region of interest" description="Disordered" evidence="1">
    <location>
        <begin position="1"/>
        <end position="572"/>
    </location>
</feature>